<evidence type="ECO:0000313" key="3">
    <source>
        <dbReference type="Proteomes" id="UP000193240"/>
    </source>
</evidence>
<proteinExistence type="predicted"/>
<dbReference type="Proteomes" id="UP000193240">
    <property type="component" value="Unassembled WGS sequence"/>
</dbReference>
<dbReference type="AlphaFoldDB" id="A0A1Y2MBQ7"/>
<dbReference type="Pfam" id="PF00651">
    <property type="entry name" value="BTB"/>
    <property type="match status" value="1"/>
</dbReference>
<dbReference type="InParanoid" id="A0A1Y2MBQ7"/>
<accession>A0A1Y2MBQ7</accession>
<reference evidence="2 3" key="1">
    <citation type="journal article" date="2017" name="Genome Announc.">
        <title>Genome sequence of the saprophytic ascomycete Epicoccum nigrum ICMP 19927 strain isolated from New Zealand.</title>
        <authorList>
            <person name="Fokin M."/>
            <person name="Fleetwood D."/>
            <person name="Weir B.S."/>
            <person name="Villas-Boas S.G."/>
        </authorList>
    </citation>
    <scope>NUCLEOTIDE SEQUENCE [LARGE SCALE GENOMIC DNA]</scope>
    <source>
        <strain evidence="2 3">ICMP 19927</strain>
    </source>
</reference>
<dbReference type="STRING" id="105696.A0A1Y2MBQ7"/>
<gene>
    <name evidence="2" type="ORF">B5807_00538</name>
</gene>
<dbReference type="EMBL" id="KZ107838">
    <property type="protein sequence ID" value="OSS53555.1"/>
    <property type="molecule type" value="Genomic_DNA"/>
</dbReference>
<protein>
    <recommendedName>
        <fullName evidence="1">BTB domain-containing protein</fullName>
    </recommendedName>
</protein>
<organism evidence="2 3">
    <name type="scientific">Epicoccum nigrum</name>
    <name type="common">Soil fungus</name>
    <name type="synonym">Epicoccum purpurascens</name>
    <dbReference type="NCBI Taxonomy" id="105696"/>
    <lineage>
        <taxon>Eukaryota</taxon>
        <taxon>Fungi</taxon>
        <taxon>Dikarya</taxon>
        <taxon>Ascomycota</taxon>
        <taxon>Pezizomycotina</taxon>
        <taxon>Dothideomycetes</taxon>
        <taxon>Pleosporomycetidae</taxon>
        <taxon>Pleosporales</taxon>
        <taxon>Pleosporineae</taxon>
        <taxon>Didymellaceae</taxon>
        <taxon>Epicoccum</taxon>
    </lineage>
</organism>
<dbReference type="OMA" id="THAKMYE"/>
<dbReference type="SUPFAM" id="SSF54695">
    <property type="entry name" value="POZ domain"/>
    <property type="match status" value="1"/>
</dbReference>
<name>A0A1Y2MBQ7_EPING</name>
<dbReference type="InterPro" id="IPR011333">
    <property type="entry name" value="SKP1/BTB/POZ_sf"/>
</dbReference>
<dbReference type="InterPro" id="IPR000210">
    <property type="entry name" value="BTB/POZ_dom"/>
</dbReference>
<evidence type="ECO:0000313" key="2">
    <source>
        <dbReference type="EMBL" id="OSS53555.1"/>
    </source>
</evidence>
<evidence type="ECO:0000259" key="1">
    <source>
        <dbReference type="PROSITE" id="PS50097"/>
    </source>
</evidence>
<dbReference type="PANTHER" id="PTHR47843:SF5">
    <property type="entry name" value="BTB_POZ DOMAIN PROTEIN"/>
    <property type="match status" value="1"/>
</dbReference>
<keyword evidence="3" id="KW-1185">Reference proteome</keyword>
<sequence>MATAPQQQALASLKDLLTSGDYSDLTITCGQGTYKVHKAIVCSRAGFFALAVRFGGQEPKSGVVDLPGDELEIVKFLVQYLYEADYNPVLPTDNQVKTTVAATPRVSCYSCEFCEAPSSPPPPPAGKAQQLLLHAKMYETGDKYEVKGLKDLAKDKFEASCKHFWNTSSFAVAARHAFSTTIEDYKGLRNIVSATISEHLELVDDPEVGAVMTEFNGLALSILQATIGEQGCKK</sequence>
<dbReference type="PANTHER" id="PTHR47843">
    <property type="entry name" value="BTB DOMAIN-CONTAINING PROTEIN-RELATED"/>
    <property type="match status" value="1"/>
</dbReference>
<dbReference type="PROSITE" id="PS50097">
    <property type="entry name" value="BTB"/>
    <property type="match status" value="1"/>
</dbReference>
<dbReference type="Gene3D" id="3.30.710.10">
    <property type="entry name" value="Potassium Channel Kv1.1, Chain A"/>
    <property type="match status" value="1"/>
</dbReference>
<feature type="domain" description="BTB" evidence="1">
    <location>
        <begin position="23"/>
        <end position="87"/>
    </location>
</feature>
<dbReference type="CDD" id="cd18186">
    <property type="entry name" value="BTB_POZ_ZBTB_KLHL-like"/>
    <property type="match status" value="1"/>
</dbReference>